<evidence type="ECO:0000313" key="6">
    <source>
        <dbReference type="Proteomes" id="UP001165439"/>
    </source>
</evidence>
<evidence type="ECO:0000259" key="4">
    <source>
        <dbReference type="Pfam" id="PF00155"/>
    </source>
</evidence>
<keyword evidence="3" id="KW-0808">Transferase</keyword>
<protein>
    <submittedName>
        <fullName evidence="5">Aminotransferase class I/II-fold pyridoxal phosphate-dependent enzyme</fullName>
    </submittedName>
</protein>
<dbReference type="GO" id="GO:0008483">
    <property type="term" value="F:transaminase activity"/>
    <property type="evidence" value="ECO:0007669"/>
    <property type="project" value="UniProtKB-KW"/>
</dbReference>
<evidence type="ECO:0000256" key="3">
    <source>
        <dbReference type="ARBA" id="ARBA00022679"/>
    </source>
</evidence>
<accession>A0AAW7HK13</accession>
<dbReference type="GO" id="GO:0030170">
    <property type="term" value="F:pyridoxal phosphate binding"/>
    <property type="evidence" value="ECO:0007669"/>
    <property type="project" value="InterPro"/>
</dbReference>
<dbReference type="EMBL" id="JAJSRF020000001">
    <property type="protein sequence ID" value="MDM3954629.1"/>
    <property type="molecule type" value="Genomic_DNA"/>
</dbReference>
<dbReference type="SUPFAM" id="SSF53383">
    <property type="entry name" value="PLP-dependent transferases"/>
    <property type="match status" value="1"/>
</dbReference>
<dbReference type="CDD" id="cd00609">
    <property type="entry name" value="AAT_like"/>
    <property type="match status" value="1"/>
</dbReference>
<proteinExistence type="predicted"/>
<dbReference type="InterPro" id="IPR004839">
    <property type="entry name" value="Aminotransferase_I/II_large"/>
</dbReference>
<dbReference type="Gene3D" id="3.40.640.10">
    <property type="entry name" value="Type I PLP-dependent aspartate aminotransferase-like (Major domain)"/>
    <property type="match status" value="1"/>
</dbReference>
<reference evidence="5" key="1">
    <citation type="submission" date="2023-06" db="EMBL/GenBank/DDBJ databases">
        <title>MBL-encoding genomic islands in Pseudomonas spp. in Poland.</title>
        <authorList>
            <person name="Urbanowicz P."/>
            <person name="Izdebski R."/>
            <person name="Biedrzycka M."/>
            <person name="Gniadkowski M."/>
        </authorList>
    </citation>
    <scope>NUCLEOTIDE SEQUENCE</scope>
    <source>
        <strain evidence="5">NMI5768_13</strain>
    </source>
</reference>
<organism evidence="5 6">
    <name type="scientific">Pseudomonas alloputida</name>
    <dbReference type="NCBI Taxonomy" id="1940621"/>
    <lineage>
        <taxon>Bacteria</taxon>
        <taxon>Pseudomonadati</taxon>
        <taxon>Pseudomonadota</taxon>
        <taxon>Gammaproteobacteria</taxon>
        <taxon>Pseudomonadales</taxon>
        <taxon>Pseudomonadaceae</taxon>
        <taxon>Pseudomonas</taxon>
    </lineage>
</organism>
<gene>
    <name evidence="5" type="ORF">LU674_020190</name>
</gene>
<name>A0AAW7HK13_9PSED</name>
<dbReference type="RefSeq" id="WP_010954616.1">
    <property type="nucleotide sequence ID" value="NZ_CP128540.1"/>
</dbReference>
<evidence type="ECO:0000256" key="1">
    <source>
        <dbReference type="ARBA" id="ARBA00001933"/>
    </source>
</evidence>
<dbReference type="InterPro" id="IPR015421">
    <property type="entry name" value="PyrdxlP-dep_Trfase_major"/>
</dbReference>
<dbReference type="PANTHER" id="PTHR42832">
    <property type="entry name" value="AMINO ACID AMINOTRANSFERASE"/>
    <property type="match status" value="1"/>
</dbReference>
<dbReference type="AlphaFoldDB" id="A0AAW7HK13"/>
<dbReference type="Proteomes" id="UP001165439">
    <property type="component" value="Unassembled WGS sequence"/>
</dbReference>
<dbReference type="InterPro" id="IPR015422">
    <property type="entry name" value="PyrdxlP-dep_Trfase_small"/>
</dbReference>
<dbReference type="Pfam" id="PF00155">
    <property type="entry name" value="Aminotran_1_2"/>
    <property type="match status" value="1"/>
</dbReference>
<evidence type="ECO:0000313" key="5">
    <source>
        <dbReference type="EMBL" id="MDM3954629.1"/>
    </source>
</evidence>
<dbReference type="InterPro" id="IPR015424">
    <property type="entry name" value="PyrdxlP-dep_Trfase"/>
</dbReference>
<feature type="domain" description="Aminotransferase class I/classII large" evidence="4">
    <location>
        <begin position="56"/>
        <end position="375"/>
    </location>
</feature>
<keyword evidence="2 5" id="KW-0032">Aminotransferase</keyword>
<dbReference type="Gene3D" id="3.90.1150.10">
    <property type="entry name" value="Aspartate Aminotransferase, domain 1"/>
    <property type="match status" value="1"/>
</dbReference>
<comment type="cofactor">
    <cofactor evidence="1">
        <name>pyridoxal 5'-phosphate</name>
        <dbReference type="ChEBI" id="CHEBI:597326"/>
    </cofactor>
</comment>
<dbReference type="GeneID" id="83679540"/>
<dbReference type="InterPro" id="IPR050881">
    <property type="entry name" value="LL-DAP_aminotransferase"/>
</dbReference>
<comment type="caution">
    <text evidence="5">The sequence shown here is derived from an EMBL/GenBank/DDBJ whole genome shotgun (WGS) entry which is preliminary data.</text>
</comment>
<evidence type="ECO:0000256" key="2">
    <source>
        <dbReference type="ARBA" id="ARBA00022576"/>
    </source>
</evidence>
<sequence>MQATVFNTFFRETSLAPDSDDFFKWVRTLKSSTAGQPLLDFGVADAFIPPADELSQALSSLATRRELHGYVYHHSAYEAACLRHATQGMDAPPALAVLPTSGAKSALNLLCLALIDTGDVILATTPAYPIFSTIARRMGATVVHLPLLEENDFLPDLHQLSPEVLARAKLLIVNYPNNPTGKVASQQECDRLLAICRDHDILLINDAAYSDLLPAERPRGRFLYSEGASSHCIEVHSFSKSLQIPGWRLGFILAAPAIIEALGKLSLLHESGQPRILLDAVTCILDDRGFAERLCQCIAQRRAVMVDILQAHGLEVLNADGTFFVYVRCPAAVSNGRTFATARDFSQYLATELGILTIPYQVAGRHQVRFSVAFCGEAETVFNRLRQQLSNVQFSLAERVSA</sequence>
<dbReference type="PANTHER" id="PTHR42832:SF3">
    <property type="entry name" value="L-GLUTAMINE--4-(METHYLSULFANYL)-2-OXOBUTANOATE AMINOTRANSFERASE"/>
    <property type="match status" value="1"/>
</dbReference>